<accession>A0A6H5HTM7</accession>
<organism evidence="1 3">
    <name type="scientific">Nesidiocoris tenuis</name>
    <dbReference type="NCBI Taxonomy" id="355587"/>
    <lineage>
        <taxon>Eukaryota</taxon>
        <taxon>Metazoa</taxon>
        <taxon>Ecdysozoa</taxon>
        <taxon>Arthropoda</taxon>
        <taxon>Hexapoda</taxon>
        <taxon>Insecta</taxon>
        <taxon>Pterygota</taxon>
        <taxon>Neoptera</taxon>
        <taxon>Paraneoptera</taxon>
        <taxon>Hemiptera</taxon>
        <taxon>Heteroptera</taxon>
        <taxon>Panheteroptera</taxon>
        <taxon>Cimicomorpha</taxon>
        <taxon>Miridae</taxon>
        <taxon>Dicyphina</taxon>
        <taxon>Nesidiocoris</taxon>
    </lineage>
</organism>
<gene>
    <name evidence="1" type="ORF">NTEN_LOCUS23905</name>
    <name evidence="2" type="ORF">NTEN_LOCUS23907</name>
</gene>
<name>A0A6H5HTM7_9HEMI</name>
<dbReference type="EMBL" id="CADCXU010035209">
    <property type="protein sequence ID" value="CAB0020314.1"/>
    <property type="molecule type" value="Genomic_DNA"/>
</dbReference>
<reference evidence="1 3" key="1">
    <citation type="submission" date="2020-02" db="EMBL/GenBank/DDBJ databases">
        <authorList>
            <person name="Ferguson B K."/>
        </authorList>
    </citation>
    <scope>NUCLEOTIDE SEQUENCE [LARGE SCALE GENOMIC DNA]</scope>
</reference>
<dbReference type="AlphaFoldDB" id="A0A6H5HTM7"/>
<dbReference type="EMBL" id="CADCXU010035210">
    <property type="protein sequence ID" value="CAB0020316.1"/>
    <property type="molecule type" value="Genomic_DNA"/>
</dbReference>
<evidence type="ECO:0000313" key="1">
    <source>
        <dbReference type="EMBL" id="CAB0020314.1"/>
    </source>
</evidence>
<dbReference type="Proteomes" id="UP000479000">
    <property type="component" value="Unassembled WGS sequence"/>
</dbReference>
<evidence type="ECO:0000313" key="3">
    <source>
        <dbReference type="Proteomes" id="UP000479000"/>
    </source>
</evidence>
<evidence type="ECO:0000313" key="2">
    <source>
        <dbReference type="EMBL" id="CAB0020316.1"/>
    </source>
</evidence>
<proteinExistence type="predicted"/>
<keyword evidence="3" id="KW-1185">Reference proteome</keyword>
<protein>
    <submittedName>
        <fullName evidence="1">Uncharacterized protein</fullName>
    </submittedName>
</protein>
<sequence length="72" mass="7905">MAGESLHDGGISSLMSYYSSKPAVTRGIRFDCSVAVSVVYARYVSCLRHQETVHESDDNVGSDASMQRTIFQ</sequence>